<gene>
    <name evidence="2" type="ORF">JVT61DRAFT_10193</name>
</gene>
<keyword evidence="1" id="KW-0812">Transmembrane</keyword>
<evidence type="ECO:0000313" key="2">
    <source>
        <dbReference type="EMBL" id="KAG6379672.1"/>
    </source>
</evidence>
<keyword evidence="1" id="KW-1133">Transmembrane helix</keyword>
<keyword evidence="1" id="KW-0472">Membrane</keyword>
<organism evidence="2 3">
    <name type="scientific">Boletus reticuloceps</name>
    <dbReference type="NCBI Taxonomy" id="495285"/>
    <lineage>
        <taxon>Eukaryota</taxon>
        <taxon>Fungi</taxon>
        <taxon>Dikarya</taxon>
        <taxon>Basidiomycota</taxon>
        <taxon>Agaricomycotina</taxon>
        <taxon>Agaricomycetes</taxon>
        <taxon>Agaricomycetidae</taxon>
        <taxon>Boletales</taxon>
        <taxon>Boletineae</taxon>
        <taxon>Boletaceae</taxon>
        <taxon>Boletoideae</taxon>
        <taxon>Boletus</taxon>
    </lineage>
</organism>
<sequence>MGSVQRPVSRYYGSIIPSALNAITMQGFLVLNCIIGGQTLASVSSHLNDTLGIVIISVISLVVRNVQLYPFVQYAERFVGDLLWLSIHSLVGISTLA</sequence>
<feature type="transmembrane region" description="Helical" evidence="1">
    <location>
        <begin position="47"/>
        <end position="66"/>
    </location>
</feature>
<keyword evidence="3" id="KW-1185">Reference proteome</keyword>
<dbReference type="AlphaFoldDB" id="A0A8I2YZV3"/>
<accession>A0A8I2YZV3</accession>
<proteinExistence type="predicted"/>
<dbReference type="Proteomes" id="UP000683000">
    <property type="component" value="Unassembled WGS sequence"/>
</dbReference>
<evidence type="ECO:0000313" key="3">
    <source>
        <dbReference type="Proteomes" id="UP000683000"/>
    </source>
</evidence>
<comment type="caution">
    <text evidence="2">The sequence shown here is derived from an EMBL/GenBank/DDBJ whole genome shotgun (WGS) entry which is preliminary data.</text>
</comment>
<name>A0A8I2YZV3_9AGAM</name>
<feature type="transmembrane region" description="Helical" evidence="1">
    <location>
        <begin position="12"/>
        <end position="35"/>
    </location>
</feature>
<reference evidence="2" key="1">
    <citation type="submission" date="2021-03" db="EMBL/GenBank/DDBJ databases">
        <title>Evolutionary innovations through gain and loss of genes in the ectomycorrhizal Boletales.</title>
        <authorList>
            <person name="Wu G."/>
            <person name="Miyauchi S."/>
            <person name="Morin E."/>
            <person name="Yang Z.-L."/>
            <person name="Xu J."/>
            <person name="Martin F.M."/>
        </authorList>
    </citation>
    <scope>NUCLEOTIDE SEQUENCE</scope>
    <source>
        <strain evidence="2">BR01</strain>
    </source>
</reference>
<dbReference type="OrthoDB" id="2665550at2759"/>
<dbReference type="Gene3D" id="1.10.4160.10">
    <property type="entry name" value="Hydantoin permease"/>
    <property type="match status" value="1"/>
</dbReference>
<evidence type="ECO:0000256" key="1">
    <source>
        <dbReference type="SAM" id="Phobius"/>
    </source>
</evidence>
<dbReference type="EMBL" id="JAGFBS010000004">
    <property type="protein sequence ID" value="KAG6379672.1"/>
    <property type="molecule type" value="Genomic_DNA"/>
</dbReference>
<protein>
    <submittedName>
        <fullName evidence="2">Uncharacterized protein</fullName>
    </submittedName>
</protein>